<dbReference type="InterPro" id="IPR015422">
    <property type="entry name" value="PyrdxlP-dep_Trfase_small"/>
</dbReference>
<dbReference type="InterPro" id="IPR027619">
    <property type="entry name" value="C-S_lyase_PatB-like"/>
</dbReference>
<dbReference type="GO" id="GO:0047804">
    <property type="term" value="F:cysteine-S-conjugate beta-lyase activity"/>
    <property type="evidence" value="ECO:0007669"/>
    <property type="project" value="UniProtKB-EC"/>
</dbReference>
<reference evidence="7 8" key="1">
    <citation type="submission" date="2023-03" db="EMBL/GenBank/DDBJ databases">
        <title>Bacillus Genome Sequencing.</title>
        <authorList>
            <person name="Dunlap C."/>
        </authorList>
    </citation>
    <scope>NUCLEOTIDE SEQUENCE [LARGE SCALE GENOMIC DNA]</scope>
    <source>
        <strain evidence="7 8">NRS-1717</strain>
    </source>
</reference>
<dbReference type="InterPro" id="IPR015421">
    <property type="entry name" value="PyrdxlP-dep_Trfase_major"/>
</dbReference>
<comment type="similarity">
    <text evidence="5">Belongs to the class-II pyridoxal-phosphate-dependent aminotransferase family. MalY/PatB cystathionine beta-lyase subfamily.</text>
</comment>
<name>A0ABU6P105_9BACI</name>
<keyword evidence="3" id="KW-0663">Pyridoxal phosphate</keyword>
<dbReference type="GO" id="GO:0008483">
    <property type="term" value="F:transaminase activity"/>
    <property type="evidence" value="ECO:0007669"/>
    <property type="project" value="UniProtKB-KW"/>
</dbReference>
<keyword evidence="8" id="KW-1185">Reference proteome</keyword>
<dbReference type="InterPro" id="IPR051798">
    <property type="entry name" value="Class-II_PLP-Dep_Aminotrans"/>
</dbReference>
<dbReference type="InterPro" id="IPR015424">
    <property type="entry name" value="PyrdxlP-dep_Trfase"/>
</dbReference>
<evidence type="ECO:0000256" key="1">
    <source>
        <dbReference type="ARBA" id="ARBA00001933"/>
    </source>
</evidence>
<evidence type="ECO:0000256" key="5">
    <source>
        <dbReference type="ARBA" id="ARBA00037974"/>
    </source>
</evidence>
<feature type="domain" description="Aminotransferase class I/classII large" evidence="6">
    <location>
        <begin position="35"/>
        <end position="383"/>
    </location>
</feature>
<evidence type="ECO:0000313" key="8">
    <source>
        <dbReference type="Proteomes" id="UP001342826"/>
    </source>
</evidence>
<gene>
    <name evidence="7" type="ORF">P9271_17130</name>
</gene>
<keyword evidence="7" id="KW-0808">Transferase</keyword>
<comment type="caution">
    <text evidence="7">The sequence shown here is derived from an EMBL/GenBank/DDBJ whole genome shotgun (WGS) entry which is preliminary data.</text>
</comment>
<dbReference type="Gene3D" id="3.40.640.10">
    <property type="entry name" value="Type I PLP-dependent aspartate aminotransferase-like (Major domain)"/>
    <property type="match status" value="1"/>
</dbReference>
<keyword evidence="7" id="KW-0032">Aminotransferase</keyword>
<dbReference type="CDD" id="cd00609">
    <property type="entry name" value="AAT_like"/>
    <property type="match status" value="1"/>
</dbReference>
<dbReference type="NCBIfam" id="TIGR04350">
    <property type="entry name" value="C_S_lyase_PatB"/>
    <property type="match status" value="1"/>
</dbReference>
<sequence length="388" mass="44495">MYNFDKIIDRKNSKSVKWDFTKDVFGTDDVLPMWVADMDFPAPEEVIKAMKERVEHGIFGYTKPTKLTAEIIQNWLARRHNWKIQAKEVTYSPGIVTALGTAILAYTERGDHIVIQPPVYHPFFEMVKKNDRQLLYNNLSLHNGRYEINFDDLENKLADERAKLFILCSPHNPSGRVWSKEELTKIITLCVKHNVIIVSDEIHSDILLFDNHHTPIASIPYEHEVKIITCIAPSKTFNIAGLQASALIIQNDSLRRRFVEVQRSQGLTSLNIFAVTAMEAAYQYGGNWLDELITYLEQNVLFVKSYLEKHFPEIKVIIPEASYLIWLDIRELGINDEEVRKLLLRKGKLALESGSKYGEPGEGFLRINVGCPKSTLEEGMKRLVSAFS</sequence>
<dbReference type="PANTHER" id="PTHR43525:SF1">
    <property type="entry name" value="PROTEIN MALY"/>
    <property type="match status" value="1"/>
</dbReference>
<evidence type="ECO:0000256" key="4">
    <source>
        <dbReference type="ARBA" id="ARBA00023239"/>
    </source>
</evidence>
<dbReference type="InterPro" id="IPR004839">
    <property type="entry name" value="Aminotransferase_I/II_large"/>
</dbReference>
<accession>A0ABU6P105</accession>
<dbReference type="EC" id="4.4.1.13" evidence="2"/>
<organism evidence="7 8">
    <name type="scientific">Metabacillus fastidiosus</name>
    <dbReference type="NCBI Taxonomy" id="1458"/>
    <lineage>
        <taxon>Bacteria</taxon>
        <taxon>Bacillati</taxon>
        <taxon>Bacillota</taxon>
        <taxon>Bacilli</taxon>
        <taxon>Bacillales</taxon>
        <taxon>Bacillaceae</taxon>
        <taxon>Metabacillus</taxon>
    </lineage>
</organism>
<evidence type="ECO:0000256" key="2">
    <source>
        <dbReference type="ARBA" id="ARBA00012224"/>
    </source>
</evidence>
<evidence type="ECO:0000313" key="7">
    <source>
        <dbReference type="EMBL" id="MED4403032.1"/>
    </source>
</evidence>
<evidence type="ECO:0000259" key="6">
    <source>
        <dbReference type="Pfam" id="PF00155"/>
    </source>
</evidence>
<protein>
    <recommendedName>
        <fullName evidence="2">cysteine-S-conjugate beta-lyase</fullName>
        <ecNumber evidence="2">4.4.1.13</ecNumber>
    </recommendedName>
</protein>
<keyword evidence="4 7" id="KW-0456">Lyase</keyword>
<comment type="cofactor">
    <cofactor evidence="1">
        <name>pyridoxal 5'-phosphate</name>
        <dbReference type="ChEBI" id="CHEBI:597326"/>
    </cofactor>
</comment>
<dbReference type="PANTHER" id="PTHR43525">
    <property type="entry name" value="PROTEIN MALY"/>
    <property type="match status" value="1"/>
</dbReference>
<dbReference type="Pfam" id="PF00155">
    <property type="entry name" value="Aminotran_1_2"/>
    <property type="match status" value="1"/>
</dbReference>
<dbReference type="RefSeq" id="WP_328015620.1">
    <property type="nucleotide sequence ID" value="NZ_JARTFS010000013.1"/>
</dbReference>
<proteinExistence type="inferred from homology"/>
<evidence type="ECO:0000256" key="3">
    <source>
        <dbReference type="ARBA" id="ARBA00022898"/>
    </source>
</evidence>
<dbReference type="EMBL" id="JARTFS010000013">
    <property type="protein sequence ID" value="MED4403032.1"/>
    <property type="molecule type" value="Genomic_DNA"/>
</dbReference>
<dbReference type="Gene3D" id="3.90.1150.10">
    <property type="entry name" value="Aspartate Aminotransferase, domain 1"/>
    <property type="match status" value="1"/>
</dbReference>
<dbReference type="SUPFAM" id="SSF53383">
    <property type="entry name" value="PLP-dependent transferases"/>
    <property type="match status" value="1"/>
</dbReference>
<dbReference type="Proteomes" id="UP001342826">
    <property type="component" value="Unassembled WGS sequence"/>
</dbReference>